<dbReference type="Gene3D" id="3.40.50.300">
    <property type="entry name" value="P-loop containing nucleotide triphosphate hydrolases"/>
    <property type="match status" value="2"/>
</dbReference>
<dbReference type="HOGENOM" id="CLU_010123_1_1_2"/>
<evidence type="ECO:0000256" key="8">
    <source>
        <dbReference type="ARBA" id="ARBA00023118"/>
    </source>
</evidence>
<dbReference type="RefSeq" id="WP_020936219.1">
    <property type="nucleotide sequence ID" value="NC_021921.1"/>
</dbReference>
<dbReference type="InterPro" id="IPR054712">
    <property type="entry name" value="Cas3-like_dom"/>
</dbReference>
<feature type="domain" description="HD Cas3-type" evidence="9">
    <location>
        <begin position="11"/>
        <end position="226"/>
    </location>
</feature>
<dbReference type="PROSITE" id="PS51643">
    <property type="entry name" value="HD_CAS3"/>
    <property type="match status" value="1"/>
</dbReference>
<dbReference type="GO" id="GO:0016787">
    <property type="term" value="F:hydrolase activity"/>
    <property type="evidence" value="ECO:0007669"/>
    <property type="project" value="UniProtKB-KW"/>
</dbReference>
<comment type="similarity">
    <text evidence="2">In the central section; belongs to the CRISPR-associated helicase Cas3 family.</text>
</comment>
<reference evidence="11 12" key="2">
    <citation type="journal article" date="2013" name="PLoS ONE">
        <title>INDIGO - INtegrated Data Warehouse of MIcrobial GenOmes with Examples from the Red Sea Extremophiles.</title>
        <authorList>
            <person name="Alam I."/>
            <person name="Antunes A."/>
            <person name="Kamau A.A."/>
            <person name="Ba Alawi W."/>
            <person name="Kalkatawi M."/>
            <person name="Stingl U."/>
            <person name="Bajic V.B."/>
        </authorList>
    </citation>
    <scope>NUCLEOTIDE SEQUENCE [LARGE SCALE GENOMIC DNA]</scope>
    <source>
        <strain evidence="11 12">SARL4B</strain>
    </source>
</reference>
<dbReference type="GeneID" id="23799861"/>
<dbReference type="InterPro" id="IPR038257">
    <property type="entry name" value="CRISPR-assoc_Cas3_HD_sf"/>
</dbReference>
<dbReference type="InterPro" id="IPR006483">
    <property type="entry name" value="CRISPR-assoc_Cas3_HD"/>
</dbReference>
<proteinExistence type="inferred from homology"/>
<dbReference type="Proteomes" id="UP000015381">
    <property type="component" value="Chromosome I"/>
</dbReference>
<sequence>MSRPYSHPPEDGQKGTYLLDHLVDVASRVEYVVPEDAETPSGESLRSIIETLGYVHDFGKATTYFQQYLETGRSPDEDRRLRYHAPLGSFAAYYSLKAQGFDAETCLAGFVAVAKHHGQLPNVAQYVFDKAHGTDGRDEEHAILAKQIKDIDAEAAGLARDTFEEATNGMGSWGAFRDEFVDLLEDIETHVATRGIVPEPREDALSGDFYGFVLQCWGSLVLADKTSAAGAPNDDGTFAATEPSTSHLDEYVQQLEADVRQDEDGTRDERLNHYRSRARRAVLDSISEFEDRDSDVATLTLPTGMGKTLTGLSAALRLRDDAGKERVVYALPFTSIIDQVVEELETIYDTDGTGRLLTAHHHLAETTVRDAVDDEQADLSDDVAGMLAESWLAGLTVTTFVQLFESLAGPRNRQSMKLPALRNAVVLLDEPQSLPLDWWKLVPRLVEVLTEQYDATVIAMTATQPRLFDDEFELVDDPDAYFDDVRRVSYELDDSTERYIESQSEPKSYAEAASQLREAVESGETTLAVCNTIDSARTLTEQVDKQGFVDVGGLFEEELQRQGSVGDVDPVVLAERVESRDRVALLHLSTRLRPADRLRLIETVKELTARDQPTVAVSTQLVEAGVDISFDRVYRDLAPIDSIVQAAGRCNRSFERDRGIVTVWWLDAPAEQSKTPAEAVYNRSTTLLPTVADTLQQVRDESGSLTEKDVARTAVERYFERLREDKDVGKQEWANWVDDSMGKELGDISLIDQRRSAEVVVARTDEERKVFEQIHEAQERYDYAALDDLVEETKPLRISVPYYREDSDRAEAIRDLTVLIEDQGVYQLDASRESAKFDATTGFVAEASSVDHQFL</sequence>
<evidence type="ECO:0000256" key="6">
    <source>
        <dbReference type="ARBA" id="ARBA00022806"/>
    </source>
</evidence>
<dbReference type="Pfam" id="PF04851">
    <property type="entry name" value="ResIII"/>
    <property type="match status" value="1"/>
</dbReference>
<keyword evidence="8" id="KW-0051">Antiviral defense</keyword>
<evidence type="ECO:0000313" key="13">
    <source>
        <dbReference type="Proteomes" id="UP000015381"/>
    </source>
</evidence>
<evidence type="ECO:0000256" key="7">
    <source>
        <dbReference type="ARBA" id="ARBA00022840"/>
    </source>
</evidence>
<dbReference type="InterPro" id="IPR027417">
    <property type="entry name" value="P-loop_NTPase"/>
</dbReference>
<dbReference type="GO" id="GO:0046872">
    <property type="term" value="F:metal ion binding"/>
    <property type="evidence" value="ECO:0007669"/>
    <property type="project" value="UniProtKB-KW"/>
</dbReference>
<accession>S6D8M3</accession>
<evidence type="ECO:0000256" key="3">
    <source>
        <dbReference type="ARBA" id="ARBA00022723"/>
    </source>
</evidence>
<dbReference type="GO" id="GO:0004386">
    <property type="term" value="F:helicase activity"/>
    <property type="evidence" value="ECO:0007669"/>
    <property type="project" value="UniProtKB-KW"/>
</dbReference>
<dbReference type="GO" id="GO:0005524">
    <property type="term" value="F:ATP binding"/>
    <property type="evidence" value="ECO:0007669"/>
    <property type="project" value="UniProtKB-KW"/>
</dbReference>
<dbReference type="eggNOG" id="arCOG01445">
    <property type="taxonomic scope" value="Archaea"/>
</dbReference>
<reference evidence="11 12" key="1">
    <citation type="journal article" date="2011" name="J. Bacteriol.">
        <title>Genome sequence of Halorhabdus tiamatea, the first archaeon isolated from a deep-sea anoxic brine lake.</title>
        <authorList>
            <person name="Antunes A."/>
            <person name="Alam I."/>
            <person name="Bajic V.B."/>
            <person name="Stingl U."/>
        </authorList>
    </citation>
    <scope>NUCLEOTIDE SEQUENCE [LARGE SCALE GENOMIC DNA]</scope>
    <source>
        <strain evidence="11 12">SARL4B</strain>
    </source>
</reference>
<reference evidence="10 13" key="3">
    <citation type="journal article" date="2014" name="Environ. Microbiol.">
        <title>Halorhabdus tiamatea: proteogenomics and glycosidase activity measurements identify the first cultivated euryarchaeon from a deep-sea anoxic brine lake as potential polysaccharide degrader.</title>
        <authorList>
            <person name="Werner J."/>
            <person name="Ferrer M."/>
            <person name="Michel G."/>
            <person name="Mann A.J."/>
            <person name="Huang S."/>
            <person name="Juarez S."/>
            <person name="Ciordia S."/>
            <person name="Albar J.P."/>
            <person name="Alcaide M."/>
            <person name="La Cono V."/>
            <person name="Yakimov M.M."/>
            <person name="Antunes A."/>
            <person name="Taborda M."/>
            <person name="Da Costa M.S."/>
            <person name="Amann R.I."/>
            <person name="Gloeckner F.O."/>
            <person name="Golyshina O.V."/>
            <person name="Golyshin P.N."/>
            <person name="Teeling H."/>
        </authorList>
    </citation>
    <scope>NUCLEOTIDE SEQUENCE [LARGE SCALE GENOMIC DNA]</scope>
    <source>
        <strain evidence="13">SARL4B</strain>
        <strain evidence="10">Type strain: SARL4B</strain>
    </source>
</reference>
<dbReference type="SUPFAM" id="SSF52540">
    <property type="entry name" value="P-loop containing nucleoside triphosphate hydrolases"/>
    <property type="match status" value="1"/>
</dbReference>
<dbReference type="EMBL" id="HF571520">
    <property type="protein sequence ID" value="CCQ33716.1"/>
    <property type="molecule type" value="Genomic_DNA"/>
</dbReference>
<dbReference type="Gene3D" id="1.10.3210.30">
    <property type="match status" value="1"/>
</dbReference>
<evidence type="ECO:0000256" key="4">
    <source>
        <dbReference type="ARBA" id="ARBA00022741"/>
    </source>
</evidence>
<keyword evidence="13" id="KW-1185">Reference proteome</keyword>
<dbReference type="Proteomes" id="UP000003861">
    <property type="component" value="Unassembled WGS sequence"/>
</dbReference>
<dbReference type="Pfam" id="PF22590">
    <property type="entry name" value="Cas3-like_C_2"/>
    <property type="match status" value="1"/>
</dbReference>
<evidence type="ECO:0000313" key="10">
    <source>
        <dbReference type="EMBL" id="CCQ33716.1"/>
    </source>
</evidence>
<keyword evidence="7" id="KW-0067">ATP-binding</keyword>
<gene>
    <name evidence="11" type="ORF">HLRTI_001209</name>
    <name evidence="10" type="ORF">HTIA_1589</name>
</gene>
<protein>
    <submittedName>
        <fullName evidence="11">CRISPR-associated helicase Cas3 family protein</fullName>
    </submittedName>
    <submittedName>
        <fullName evidence="10">CRISPR-associated helicase, Cas3</fullName>
    </submittedName>
</protein>
<comment type="similarity">
    <text evidence="1">In the N-terminal section; belongs to the CRISPR-associated nuclease Cas3-HD family.</text>
</comment>
<dbReference type="OrthoDB" id="43851at2157"/>
<dbReference type="CDD" id="cd17930">
    <property type="entry name" value="DEXHc_cas3"/>
    <property type="match status" value="1"/>
</dbReference>
<keyword evidence="3" id="KW-0479">Metal-binding</keyword>
<dbReference type="EMBL" id="AFNT02000010">
    <property type="protein sequence ID" value="ERJ06793.1"/>
    <property type="molecule type" value="Genomic_DNA"/>
</dbReference>
<dbReference type="CDD" id="cd09641">
    <property type="entry name" value="Cas3''_I"/>
    <property type="match status" value="1"/>
</dbReference>
<dbReference type="GO" id="GO:0003677">
    <property type="term" value="F:DNA binding"/>
    <property type="evidence" value="ECO:0007669"/>
    <property type="project" value="InterPro"/>
</dbReference>
<evidence type="ECO:0000313" key="12">
    <source>
        <dbReference type="Proteomes" id="UP000003861"/>
    </source>
</evidence>
<dbReference type="KEGG" id="hti:HTIA_1589"/>
<dbReference type="GO" id="GO:0051607">
    <property type="term" value="P:defense response to virus"/>
    <property type="evidence" value="ECO:0007669"/>
    <property type="project" value="UniProtKB-KW"/>
</dbReference>
<evidence type="ECO:0000259" key="9">
    <source>
        <dbReference type="PROSITE" id="PS51643"/>
    </source>
</evidence>
<evidence type="ECO:0000256" key="2">
    <source>
        <dbReference type="ARBA" id="ARBA00009046"/>
    </source>
</evidence>
<dbReference type="Pfam" id="PF18019">
    <property type="entry name" value="Cas3_HD"/>
    <property type="match status" value="1"/>
</dbReference>
<name>S6D8M3_9EURY</name>
<dbReference type="AlphaFoldDB" id="S6D8M3"/>
<dbReference type="InterPro" id="IPR006935">
    <property type="entry name" value="Helicase/UvrB_N"/>
</dbReference>
<evidence type="ECO:0000256" key="5">
    <source>
        <dbReference type="ARBA" id="ARBA00022801"/>
    </source>
</evidence>
<dbReference type="STRING" id="1033806.HTIA_1589"/>
<dbReference type="PATRIC" id="fig|1033806.12.peg.1577"/>
<evidence type="ECO:0000313" key="11">
    <source>
        <dbReference type="EMBL" id="ERJ06793.1"/>
    </source>
</evidence>
<keyword evidence="4" id="KW-0547">Nucleotide-binding</keyword>
<keyword evidence="6" id="KW-0347">Helicase</keyword>
<evidence type="ECO:0000256" key="1">
    <source>
        <dbReference type="ARBA" id="ARBA00006847"/>
    </source>
</evidence>
<dbReference type="NCBIfam" id="TIGR01596">
    <property type="entry name" value="cas3_HD"/>
    <property type="match status" value="1"/>
</dbReference>
<organism evidence="10 13">
    <name type="scientific">Halorhabdus tiamatea SARL4B</name>
    <dbReference type="NCBI Taxonomy" id="1033806"/>
    <lineage>
        <taxon>Archaea</taxon>
        <taxon>Methanobacteriati</taxon>
        <taxon>Methanobacteriota</taxon>
        <taxon>Stenosarchaea group</taxon>
        <taxon>Halobacteria</taxon>
        <taxon>Halobacteriales</taxon>
        <taxon>Haloarculaceae</taxon>
        <taxon>Halorhabdus</taxon>
    </lineage>
</organism>
<keyword evidence="5" id="KW-0378">Hydrolase</keyword>